<dbReference type="Proteomes" id="UP000624404">
    <property type="component" value="Unassembled WGS sequence"/>
</dbReference>
<organism evidence="1 2">
    <name type="scientific">Sclerotinia trifoliorum</name>
    <dbReference type="NCBI Taxonomy" id="28548"/>
    <lineage>
        <taxon>Eukaryota</taxon>
        <taxon>Fungi</taxon>
        <taxon>Dikarya</taxon>
        <taxon>Ascomycota</taxon>
        <taxon>Pezizomycotina</taxon>
        <taxon>Leotiomycetes</taxon>
        <taxon>Helotiales</taxon>
        <taxon>Sclerotiniaceae</taxon>
        <taxon>Sclerotinia</taxon>
    </lineage>
</organism>
<name>A0A8H2ZTL7_9HELO</name>
<dbReference type="EMBL" id="CAJHIA010000036">
    <property type="protein sequence ID" value="CAD6454128.1"/>
    <property type="molecule type" value="Genomic_DNA"/>
</dbReference>
<dbReference type="OrthoDB" id="10398936at2759"/>
<evidence type="ECO:0000313" key="2">
    <source>
        <dbReference type="Proteomes" id="UP000624404"/>
    </source>
</evidence>
<gene>
    <name evidence="1" type="ORF">SCLTRI_LOCUS10083</name>
</gene>
<proteinExistence type="predicted"/>
<protein>
    <submittedName>
        <fullName evidence="1">D897be5b-a261-4833-b25b-818d561bf267</fullName>
    </submittedName>
</protein>
<reference evidence="1" key="1">
    <citation type="submission" date="2020-10" db="EMBL/GenBank/DDBJ databases">
        <authorList>
            <person name="Kusch S."/>
        </authorList>
    </citation>
    <scope>NUCLEOTIDE SEQUENCE</scope>
    <source>
        <strain evidence="1">SwB9</strain>
    </source>
</reference>
<keyword evidence="2" id="KW-1185">Reference proteome</keyword>
<comment type="caution">
    <text evidence="1">The sequence shown here is derived from an EMBL/GenBank/DDBJ whole genome shotgun (WGS) entry which is preliminary data.</text>
</comment>
<accession>A0A8H2ZTL7</accession>
<sequence length="259" mass="29681">MASPLIISAAPKYYHIVRDELTVLGLDVFFNSSSMLYLTLRLYVLICEKSYDHPTSIQLVSYLVNRLSTCRDGIVLKVLIGCIKELHGHLINAKCPISSFFMASFSRLLKIACIWVPDIWSQLGSSRQNVLDSIQMKATQLDDLIGNLISLQDDQGSIDLSRVENHFGKYHVLELSGFTLVSSQQSRWITLFNHEVDKSGVFWVTLIEKKFCLPEKNFDLDAKVWQYFIQGPNGWEPFEFNFKNTESDFTIDEISKPIR</sequence>
<dbReference type="AlphaFoldDB" id="A0A8H2ZTL7"/>
<evidence type="ECO:0000313" key="1">
    <source>
        <dbReference type="EMBL" id="CAD6454128.1"/>
    </source>
</evidence>